<dbReference type="EMBL" id="GFPF01001455">
    <property type="protein sequence ID" value="MAA12601.1"/>
    <property type="molecule type" value="Transcribed_RNA"/>
</dbReference>
<proteinExistence type="predicted"/>
<accession>A0A224YDX0</accession>
<organism evidence="1">
    <name type="scientific">Rhipicephalus zambeziensis</name>
    <dbReference type="NCBI Taxonomy" id="60191"/>
    <lineage>
        <taxon>Eukaryota</taxon>
        <taxon>Metazoa</taxon>
        <taxon>Ecdysozoa</taxon>
        <taxon>Arthropoda</taxon>
        <taxon>Chelicerata</taxon>
        <taxon>Arachnida</taxon>
        <taxon>Acari</taxon>
        <taxon>Parasitiformes</taxon>
        <taxon>Ixodida</taxon>
        <taxon>Ixodoidea</taxon>
        <taxon>Ixodidae</taxon>
        <taxon>Rhipicephalinae</taxon>
        <taxon>Rhipicephalus</taxon>
        <taxon>Rhipicephalus</taxon>
    </lineage>
</organism>
<dbReference type="AlphaFoldDB" id="A0A224YDX0"/>
<reference evidence="1" key="1">
    <citation type="journal article" date="2017" name="Parasit. Vectors">
        <title>Sialotranscriptomics of Rhipicephalus zambeziensis reveals intricate expression profiles of secretory proteins and suggests tight temporal transcriptional regulation during blood-feeding.</title>
        <authorList>
            <person name="de Castro M.H."/>
            <person name="de Klerk D."/>
            <person name="Pienaar R."/>
            <person name="Rees D.J.G."/>
            <person name="Mans B.J."/>
        </authorList>
    </citation>
    <scope>NUCLEOTIDE SEQUENCE</scope>
    <source>
        <tissue evidence="1">Salivary glands</tissue>
    </source>
</reference>
<evidence type="ECO:0000313" key="1">
    <source>
        <dbReference type="EMBL" id="MAA12601.1"/>
    </source>
</evidence>
<name>A0A224YDX0_9ACAR</name>
<protein>
    <submittedName>
        <fullName evidence="1">Uncharacterized protein</fullName>
    </submittedName>
</protein>
<sequence>MHFGAAKSFMLEHFGASNFASWSALVHLISHAGVHRRSKFHLHSNTCIIMGLLGRAKNISIHCKCHAGLTRCRFNHYSVAVKPAAVDSKSVWIFL</sequence>